<dbReference type="InterPro" id="IPR039418">
    <property type="entry name" value="LexA-like"/>
</dbReference>
<feature type="domain" description="HTH cro/C1-type" evidence="4">
    <location>
        <begin position="27"/>
        <end position="76"/>
    </location>
</feature>
<protein>
    <submittedName>
        <fullName evidence="5">XRE family transcriptional regulator</fullName>
    </submittedName>
</protein>
<dbReference type="PANTHER" id="PTHR40661">
    <property type="match status" value="1"/>
</dbReference>
<evidence type="ECO:0000256" key="1">
    <source>
        <dbReference type="ARBA" id="ARBA00023015"/>
    </source>
</evidence>
<dbReference type="EMBL" id="JAHSTU010000001">
    <property type="protein sequence ID" value="MBV4518505.1"/>
    <property type="molecule type" value="Genomic_DNA"/>
</dbReference>
<keyword evidence="3" id="KW-0804">Transcription</keyword>
<gene>
    <name evidence="5" type="ORF">KVG88_00385</name>
</gene>
<dbReference type="RefSeq" id="WP_217869926.1">
    <property type="nucleotide sequence ID" value="NZ_JAHSTU010000001.1"/>
</dbReference>
<dbReference type="PROSITE" id="PS50943">
    <property type="entry name" value="HTH_CROC1"/>
    <property type="match status" value="1"/>
</dbReference>
<dbReference type="PANTHER" id="PTHR40661:SF3">
    <property type="entry name" value="FELS-1 PROPHAGE TRANSCRIPTIONAL REGULATOR"/>
    <property type="match status" value="1"/>
</dbReference>
<evidence type="ECO:0000256" key="3">
    <source>
        <dbReference type="ARBA" id="ARBA00023163"/>
    </source>
</evidence>
<reference evidence="5" key="1">
    <citation type="submission" date="2021-06" db="EMBL/GenBank/DDBJ databases">
        <title>Updating the genus Pseudomonas: Description of 43 new species and partition of the Pseudomonas putida group.</title>
        <authorList>
            <person name="Girard L."/>
            <person name="Lood C."/>
            <person name="Vandamme P."/>
            <person name="Rokni-Zadeh H."/>
            <person name="Van Noort V."/>
            <person name="Hofte M."/>
            <person name="Lavigne R."/>
            <person name="De Mot R."/>
        </authorList>
    </citation>
    <scope>NUCLEOTIDE SEQUENCE</scope>
    <source>
        <strain evidence="5">SWRI74</strain>
    </source>
</reference>
<dbReference type="InterPro" id="IPR015927">
    <property type="entry name" value="Peptidase_S24_S26A/B/C"/>
</dbReference>
<dbReference type="Pfam" id="PF01381">
    <property type="entry name" value="HTH_3"/>
    <property type="match status" value="1"/>
</dbReference>
<evidence type="ECO:0000313" key="6">
    <source>
        <dbReference type="Proteomes" id="UP001049200"/>
    </source>
</evidence>
<accession>A0ABS6QHT9</accession>
<comment type="caution">
    <text evidence="5">The sequence shown here is derived from an EMBL/GenBank/DDBJ whole genome shotgun (WGS) entry which is preliminary data.</text>
</comment>
<dbReference type="Pfam" id="PF00717">
    <property type="entry name" value="Peptidase_S24"/>
    <property type="match status" value="1"/>
</dbReference>
<dbReference type="Proteomes" id="UP001049200">
    <property type="component" value="Unassembled WGS sequence"/>
</dbReference>
<name>A0ABS6QHT9_9PSED</name>
<keyword evidence="2" id="KW-0238">DNA-binding</keyword>
<evidence type="ECO:0000256" key="2">
    <source>
        <dbReference type="ARBA" id="ARBA00023125"/>
    </source>
</evidence>
<dbReference type="CDD" id="cd06529">
    <property type="entry name" value="S24_LexA-like"/>
    <property type="match status" value="1"/>
</dbReference>
<keyword evidence="6" id="KW-1185">Reference proteome</keyword>
<organism evidence="5 6">
    <name type="scientific">Pseudomonas azerbaijanoccidentalis</name>
    <dbReference type="NCBI Taxonomy" id="2842347"/>
    <lineage>
        <taxon>Bacteria</taxon>
        <taxon>Pseudomonadati</taxon>
        <taxon>Pseudomonadota</taxon>
        <taxon>Gammaproteobacteria</taxon>
        <taxon>Pseudomonadales</taxon>
        <taxon>Pseudomonadaceae</taxon>
        <taxon>Pseudomonas</taxon>
    </lineage>
</organism>
<dbReference type="CDD" id="cd00093">
    <property type="entry name" value="HTH_XRE"/>
    <property type="match status" value="1"/>
</dbReference>
<evidence type="ECO:0000313" key="5">
    <source>
        <dbReference type="EMBL" id="MBV4518505.1"/>
    </source>
</evidence>
<proteinExistence type="predicted"/>
<evidence type="ECO:0000259" key="4">
    <source>
        <dbReference type="PROSITE" id="PS50943"/>
    </source>
</evidence>
<sequence length="293" mass="32137">MTKKRILPPELIAECAAAHDLFLSKKNELKLSQKKIADEAGMTPAAVNLYFKGINPLNTKFAAVLARMLDEPVSAFSPRLADEIAALTSATAKPAVAVGSSAADKVMEMIRKHAGKNLDADAQEKIAAAALSAAGEAHGKVIQADFSGIKARPEEIVIRQYDVRASMGHGQVPAEYNEVIRNLIIREDVLREKGITYTSPHSLAMITGWGQSMEGTINDKDPLIVDKGVNEYAGDGIYVLTWHEHLFIKRIQLLDSERFLLVSDNPHVRDQEARIEDVTVHAKVLLIWNARKA</sequence>
<keyword evidence="1" id="KW-0805">Transcription regulation</keyword>
<dbReference type="InterPro" id="IPR001387">
    <property type="entry name" value="Cro/C1-type_HTH"/>
</dbReference>